<feature type="domain" description="YjiS-like" evidence="1">
    <location>
        <begin position="50"/>
        <end position="78"/>
    </location>
</feature>
<dbReference type="Proteomes" id="UP001595711">
    <property type="component" value="Unassembled WGS sequence"/>
</dbReference>
<dbReference type="InterPro" id="IPR009506">
    <property type="entry name" value="YjiS-like"/>
</dbReference>
<name>A0ABV7VBJ5_9PROT</name>
<protein>
    <submittedName>
        <fullName evidence="2">DUF1127 domain-containing protein</fullName>
    </submittedName>
</protein>
<evidence type="ECO:0000313" key="3">
    <source>
        <dbReference type="Proteomes" id="UP001595711"/>
    </source>
</evidence>
<evidence type="ECO:0000259" key="1">
    <source>
        <dbReference type="Pfam" id="PF06568"/>
    </source>
</evidence>
<keyword evidence="3" id="KW-1185">Reference proteome</keyword>
<sequence>MSDCIDTIDRPYGTGPVERAGSTIGRGIDQLVAVSAKVATAAVLTLLTLQRRARERSDLAALPNDILKDVGLSRADIEAELNKPLWLR</sequence>
<dbReference type="RefSeq" id="WP_379721715.1">
    <property type="nucleotide sequence ID" value="NZ_JBHRYJ010000001.1"/>
</dbReference>
<organism evidence="2 3">
    <name type="scientific">Ferrovibrio xuzhouensis</name>
    <dbReference type="NCBI Taxonomy" id="1576914"/>
    <lineage>
        <taxon>Bacteria</taxon>
        <taxon>Pseudomonadati</taxon>
        <taxon>Pseudomonadota</taxon>
        <taxon>Alphaproteobacteria</taxon>
        <taxon>Rhodospirillales</taxon>
        <taxon>Rhodospirillaceae</taxon>
        <taxon>Ferrovibrio</taxon>
    </lineage>
</organism>
<comment type="caution">
    <text evidence="2">The sequence shown here is derived from an EMBL/GenBank/DDBJ whole genome shotgun (WGS) entry which is preliminary data.</text>
</comment>
<reference evidence="3" key="1">
    <citation type="journal article" date="2019" name="Int. J. Syst. Evol. Microbiol.">
        <title>The Global Catalogue of Microorganisms (GCM) 10K type strain sequencing project: providing services to taxonomists for standard genome sequencing and annotation.</title>
        <authorList>
            <consortium name="The Broad Institute Genomics Platform"/>
            <consortium name="The Broad Institute Genome Sequencing Center for Infectious Disease"/>
            <person name="Wu L."/>
            <person name="Ma J."/>
        </authorList>
    </citation>
    <scope>NUCLEOTIDE SEQUENCE [LARGE SCALE GENOMIC DNA]</scope>
    <source>
        <strain evidence="3">KCTC 42182</strain>
    </source>
</reference>
<proteinExistence type="predicted"/>
<evidence type="ECO:0000313" key="2">
    <source>
        <dbReference type="EMBL" id="MFC3674545.1"/>
    </source>
</evidence>
<dbReference type="Pfam" id="PF06568">
    <property type="entry name" value="YjiS-like"/>
    <property type="match status" value="1"/>
</dbReference>
<gene>
    <name evidence="2" type="ORF">ACFOOQ_03260</name>
</gene>
<dbReference type="EMBL" id="JBHRYJ010000001">
    <property type="protein sequence ID" value="MFC3674545.1"/>
    <property type="molecule type" value="Genomic_DNA"/>
</dbReference>
<accession>A0ABV7VBJ5</accession>